<reference evidence="4" key="1">
    <citation type="journal article" date="2019" name="Int. J. Syst. Evol. Microbiol.">
        <title>The Global Catalogue of Microorganisms (GCM) 10K type strain sequencing project: providing services to taxonomists for standard genome sequencing and annotation.</title>
        <authorList>
            <consortium name="The Broad Institute Genomics Platform"/>
            <consortium name="The Broad Institute Genome Sequencing Center for Infectious Disease"/>
            <person name="Wu L."/>
            <person name="Ma J."/>
        </authorList>
    </citation>
    <scope>NUCLEOTIDE SEQUENCE [LARGE SCALE GENOMIC DNA]</scope>
    <source>
        <strain evidence="4">KCTC 52274</strain>
    </source>
</reference>
<keyword evidence="4" id="KW-1185">Reference proteome</keyword>
<evidence type="ECO:0000256" key="1">
    <source>
        <dbReference type="SAM" id="MobiDB-lite"/>
    </source>
</evidence>
<feature type="domain" description="eCIS core" evidence="2">
    <location>
        <begin position="83"/>
        <end position="148"/>
    </location>
</feature>
<gene>
    <name evidence="3" type="ORF">ACFSR1_10810</name>
</gene>
<feature type="region of interest" description="Disordered" evidence="1">
    <location>
        <begin position="1"/>
        <end position="87"/>
    </location>
</feature>
<dbReference type="Proteomes" id="UP001597319">
    <property type="component" value="Unassembled WGS sequence"/>
</dbReference>
<dbReference type="EMBL" id="JBHULE010000019">
    <property type="protein sequence ID" value="MFD2563156.1"/>
    <property type="molecule type" value="Genomic_DNA"/>
</dbReference>
<feature type="compositionally biased region" description="Basic and acidic residues" evidence="1">
    <location>
        <begin position="1"/>
        <end position="15"/>
    </location>
</feature>
<organism evidence="3 4">
    <name type="scientific">Aquimarina rubra</name>
    <dbReference type="NCBI Taxonomy" id="1920033"/>
    <lineage>
        <taxon>Bacteria</taxon>
        <taxon>Pseudomonadati</taxon>
        <taxon>Bacteroidota</taxon>
        <taxon>Flavobacteriia</taxon>
        <taxon>Flavobacteriales</taxon>
        <taxon>Flavobacteriaceae</taxon>
        <taxon>Aquimarina</taxon>
    </lineage>
</organism>
<dbReference type="Pfam" id="PF13699">
    <property type="entry name" value="eCIS_core"/>
    <property type="match status" value="1"/>
</dbReference>
<comment type="caution">
    <text evidence="3">The sequence shown here is derived from an EMBL/GenBank/DDBJ whole genome shotgun (WGS) entry which is preliminary data.</text>
</comment>
<accession>A0ABW5LG22</accession>
<dbReference type="InterPro" id="IPR025295">
    <property type="entry name" value="eCIS_core_dom"/>
</dbReference>
<feature type="compositionally biased region" description="Basic and acidic residues" evidence="1">
    <location>
        <begin position="32"/>
        <end position="43"/>
    </location>
</feature>
<evidence type="ECO:0000313" key="3">
    <source>
        <dbReference type="EMBL" id="MFD2563156.1"/>
    </source>
</evidence>
<name>A0ABW5LG22_9FLAO</name>
<dbReference type="RefSeq" id="WP_378292351.1">
    <property type="nucleotide sequence ID" value="NZ_JBHULE010000019.1"/>
</dbReference>
<evidence type="ECO:0000313" key="4">
    <source>
        <dbReference type="Proteomes" id="UP001597319"/>
    </source>
</evidence>
<evidence type="ECO:0000259" key="2">
    <source>
        <dbReference type="Pfam" id="PF13699"/>
    </source>
</evidence>
<protein>
    <submittedName>
        <fullName evidence="3">DUF4157 domain-containing protein</fullName>
    </submittedName>
</protein>
<feature type="compositionally biased region" description="Polar residues" evidence="1">
    <location>
        <begin position="48"/>
        <end position="60"/>
    </location>
</feature>
<proteinExistence type="predicted"/>
<sequence>MKTQTDKIQESKDSITPRVASESSNGGTAQLKDNRTSFLDQRKLRSGMDSTDNSKNSIQRKTLPERPDLSGVEGSRRANNTGLPDNLKSGIENLSGYSMDDVKVHYNSSKPAQLQAHAYAQGTDIHLAPGQEKHLPHEAWHVVQQKQGRVKPTMQFKGKVNINDDAGLEKEADVMGDQAKNLNYQLNESSMSSENKADKEIKGVNHSIANTSHGSIVQRVLAQPDINPNFRNEFFNMLTNSLDLQNPQHLQITMDALLLDTNDLDRMYRAALRYIDQTVIGSSILDKIRLWTNRVTIKIGYNLATEALIPDAAARAISTDVEIPWNPLMTFAVWNEDYILQGAPPTLGATVGTMSPAAVLLHEFGHVCQHIDDTQGFDNITSGANTNISLYATSNFEFQGGQNFRNLLEHHNVANHEHPFAAEKNEPVRNMYDNVFIAGDITPPRAASPIPQVLMPLVNQAVANRWQYIANNGWVNGVTQHTNNQQANRQDRNLDKNLYLDGRNGLTGTTNNLNLMYKSIGYFLDNIDQEIATQTRLQNWDNIDLTRISNIVNNYINPIINQFRAARKRGITDRILWQITLLIINYVDPGPVGILTRLRNTVNNW</sequence>